<sequence>MSLSQSQKTSRGGQNFSIKSSEYKLGRPKAMPGPDGYREPCPCQNIPAFKTYCPPKPPLKGEKWRRATDFILRRDVQEKDHQCQATQHSTVAQNPHQEIATHGPITPPKIKPIPKPRLLKTQFHVDQSQPVNYITPESDSDGKNNGTHLENWKSRPKTTSHKSKRVPPSIPVPPRPLPKEPEQMICLTALKNDIDEGVYMDVDPTPVQSECFSSPVLPSKQSGSEVCPNGKTLSHTSLSKPIPAFRFQDKTKITLEHNEVGSLTDLVRGSLFSELHIRFSGAIKERDSSTKKPKVLIAKGDHSPKMFSNSQLEMCSLLFHTKRLTDGERLHENVLTSDVSNGESPVDVPSVIKCQKTDEENLSKNLLETSQRRSPTALPLPGLVDKLIESHSKRDCNCMCADAKTKYQNSFQKSLENLWQDRSIVRDSGILSRLSKDQLKLQEHLYEVVTSEQSYLQSLTVAVEHFQESTMLKDALAPRDRKSLFSSIAKIKEISQSFMDALLLELASSVFCDVICDVVHQYALGPFDAYINYIRNMPYQEQTLHSLGKESPQILEILHKLQEDPRCNRLPLKSFLSLPFQRITRLKILLENIQKKVVPGSNCETSALRALTEISRLLEACNWQVGRMKQMEEIVQIANKIEFACKALPLVSSSRWLVKQGDLVQISLKGNMFGQRKLCPVLLFLFNDLLLVATRKGLDRFVVHDYVHRSLIEVSEGKDLAEELEGCELNRIFRLVLLHNHRSATSQLLLQTNSEAEKDSWVELLGGRKDGLDTVYEEWERSFGRSSPTTTVGRVTHIELKKYQAKNKRQGVYMCTPAGTRLGAQYNTGISTLEPGQSLSTAMGAGGKGHNKGLQIRVQGLDDAQEFYELDSKADGQTLSSEVFRRINLIESDYFGLEFQNLQMNWVWLEPTKLIVKQVRRPMNTLFRLSVKFFPPDPGQLQEEFTRYLFSLQIKRDLIDGRLNCTENTAALLASHLVQSEIGDYDDMADREFLKMSKLLPYQERVQEKIMELHRRHIGQTPAESDFQVLEIARKLEMYGVRFHPAADREGTKINLAVAHMGLQVFQGHTKINTFNWSKIRKLSFKRKRFLIKLHPEVHGPHQDTLEFLMGSRDQCKIFWKNCVEHHSFFRLLDQPQPKSKAIFFSRGSSFRYSGRTQKQLVEYVRDSGLRRTPYQRRNSKIRMSTRSLASDVPKQNLSFNDSLRCPVPPSSVTASFHSLHAPSSPMRTETPNQPVHLQQTQQPARAPSPMQQDSIKTNSQSTYAFPDSATDSPQLSPFNTKGPLCLSPSFQMSTLSLPGQAPSPLQSPILNEVGTARLEEDEEGRRKRYPTDKAYFIAKEILTTERTYLKDLEVITVWFRSAVIKENAMPEGLMTLLFSNIDPIYEFHRGFLKEIDQRLALWEGRSNAHVKGDYQRIGDVMLRNMCALKEFTGYLQKHDEVLTELEKATKRVKKLETVYKEFELQKVCYLPLNTFLLKPIQRLMHYKLILERLCKHYAPQHRDYDDCNEALKEVAEIATQLQSSLIRLENFQKLTELQRDLIGIENLTAPGREFIREGCLYKLTKKGLQQRMFFLFSDMLLYTSKGVTATNQFKVHGQLPLHGMIVEESENEWSVPHCFTIYSAQRTIVVAASSKVEMNKWIEDLNMAIDMSKKCQEKSDLLLDPSLCDRSNRSSDEVSLEQESEDDMNSSRCSLDKQSHHRANTTMHVCWHRNTSVSMSDHSLAVENQLSGYLLRKFKNSNGWQKLWVVFTNFCLFFYKTHQDDFPLASLPLLGYTVSTPGESDSIHKEYVFKLQFKSHVYFFRAESEYTFERWMEVIKSAASSAGRMSLLVPKGPAEMNGGS</sequence>
<dbReference type="GO" id="GO:0048468">
    <property type="term" value="P:cell development"/>
    <property type="evidence" value="ECO:0007669"/>
    <property type="project" value="UniProtKB-ARBA"/>
</dbReference>
<dbReference type="PANTHER" id="PTHR45858:SF4">
    <property type="entry name" value="FERM, ARHGEF AND PLECKSTRIN DOMAIN-CONTAINING PROTEIN 2"/>
    <property type="match status" value="1"/>
</dbReference>
<dbReference type="InterPro" id="IPR000798">
    <property type="entry name" value="Ez/rad/moesin-like"/>
</dbReference>
<dbReference type="FunFam" id="3.10.20.90:FF:000040">
    <property type="entry name" value="FERM, RhoGEF and pleckstrin domain-containing protein"/>
    <property type="match status" value="1"/>
</dbReference>
<evidence type="ECO:0000259" key="12">
    <source>
        <dbReference type="PROSITE" id="PS50057"/>
    </source>
</evidence>
<dbReference type="GO" id="GO:0007165">
    <property type="term" value="P:signal transduction"/>
    <property type="evidence" value="ECO:0007669"/>
    <property type="project" value="UniProtKB-ARBA"/>
</dbReference>
<dbReference type="PROSITE" id="PS00660">
    <property type="entry name" value="FERM_1"/>
    <property type="match status" value="1"/>
</dbReference>
<evidence type="ECO:0000313" key="13">
    <source>
        <dbReference type="EMBL" id="KAK2889154.1"/>
    </source>
</evidence>
<feature type="region of interest" description="Disordered" evidence="9">
    <location>
        <begin position="1215"/>
        <end position="1282"/>
    </location>
</feature>
<feature type="compositionally biased region" description="Polar residues" evidence="9">
    <location>
        <begin position="1226"/>
        <end position="1280"/>
    </location>
</feature>
<protein>
    <recommendedName>
        <fullName evidence="6">FERM, ARHGEF and pleckstrin domain-containing protein 2</fullName>
    </recommendedName>
    <alternativeName>
        <fullName evidence="7">FERM, RhoGEF and pleckstrin domain-containing protein 2</fullName>
    </alternativeName>
</protein>
<proteinExistence type="predicted"/>
<dbReference type="PRINTS" id="PR00935">
    <property type="entry name" value="BAND41"/>
</dbReference>
<dbReference type="InterPro" id="IPR011993">
    <property type="entry name" value="PH-like_dom_sf"/>
</dbReference>
<dbReference type="InterPro" id="IPR029071">
    <property type="entry name" value="Ubiquitin-like_domsf"/>
</dbReference>
<dbReference type="PROSITE" id="PS50057">
    <property type="entry name" value="FERM_3"/>
    <property type="match status" value="1"/>
</dbReference>
<feature type="compositionally biased region" description="Basic residues" evidence="9">
    <location>
        <begin position="154"/>
        <end position="165"/>
    </location>
</feature>
<gene>
    <name evidence="13" type="ORF">Q8A67_014529</name>
</gene>
<dbReference type="Pfam" id="PF09379">
    <property type="entry name" value="FERM_N"/>
    <property type="match status" value="1"/>
</dbReference>
<feature type="domain" description="DH" evidence="11">
    <location>
        <begin position="1334"/>
        <end position="1525"/>
    </location>
</feature>
<dbReference type="Pfam" id="PF00373">
    <property type="entry name" value="FERM_M"/>
    <property type="match status" value="1"/>
</dbReference>
<comment type="function">
    <text evidence="4">Functions as a guanine nucleotide exchange factor that activates RAC1. May have relatively low activity. Plays a role in the response to class 3 semaphorins and remodeling of the actin cytoskeleton. Plays a role in TNFSF11-mediated osteoclast differentiation, especially in podosome rearrangement and reorganization of the actin cytoskeleton. Regulates the activation of ITGB3, integrin signaling and cell adhesion.</text>
</comment>
<dbReference type="CDD" id="cd01220">
    <property type="entry name" value="PH1_FARP1-like"/>
    <property type="match status" value="1"/>
</dbReference>
<dbReference type="Gene3D" id="1.20.900.10">
    <property type="entry name" value="Dbl homology (DH) domain"/>
    <property type="match status" value="2"/>
</dbReference>
<evidence type="ECO:0000256" key="6">
    <source>
        <dbReference type="ARBA" id="ARBA00069488"/>
    </source>
</evidence>
<feature type="compositionally biased region" description="Polar residues" evidence="9">
    <location>
        <begin position="1"/>
        <end position="20"/>
    </location>
</feature>
<dbReference type="CDD" id="cd14473">
    <property type="entry name" value="FERM_B-lobe"/>
    <property type="match status" value="1"/>
</dbReference>
<name>A0AA88PGS2_9TELE</name>
<reference evidence="13" key="1">
    <citation type="submission" date="2023-08" db="EMBL/GenBank/DDBJ databases">
        <title>Chromosome-level Genome Assembly of mud carp (Cirrhinus molitorella).</title>
        <authorList>
            <person name="Liu H."/>
        </authorList>
    </citation>
    <scope>NUCLEOTIDE SEQUENCE</scope>
    <source>
        <strain evidence="13">Prfri</strain>
        <tissue evidence="13">Muscle</tissue>
    </source>
</reference>
<dbReference type="SMART" id="SM00295">
    <property type="entry name" value="B41"/>
    <property type="match status" value="1"/>
</dbReference>
<dbReference type="InterPro" id="IPR051835">
    <property type="entry name" value="RAC1-GEF"/>
</dbReference>
<dbReference type="FunFam" id="2.30.29.30:FF:000002">
    <property type="entry name" value="Band 4.1-like protein 5 isoform 1"/>
    <property type="match status" value="1"/>
</dbReference>
<evidence type="ECO:0000256" key="7">
    <source>
        <dbReference type="ARBA" id="ARBA00077156"/>
    </source>
</evidence>
<dbReference type="CDD" id="cd13193">
    <property type="entry name" value="FERM_C_FARP1-like"/>
    <property type="match status" value="1"/>
</dbReference>
<dbReference type="Gene3D" id="2.30.29.30">
    <property type="entry name" value="Pleckstrin-homology domain (PH domain)/Phosphotyrosine-binding domain (PTB)"/>
    <property type="match status" value="4"/>
</dbReference>
<feature type="compositionally biased region" description="Polar residues" evidence="9">
    <location>
        <begin position="1297"/>
        <end position="1310"/>
    </location>
</feature>
<organism evidence="13 14">
    <name type="scientific">Cirrhinus molitorella</name>
    <name type="common">mud carp</name>
    <dbReference type="NCBI Taxonomy" id="172907"/>
    <lineage>
        <taxon>Eukaryota</taxon>
        <taxon>Metazoa</taxon>
        <taxon>Chordata</taxon>
        <taxon>Craniata</taxon>
        <taxon>Vertebrata</taxon>
        <taxon>Euteleostomi</taxon>
        <taxon>Actinopterygii</taxon>
        <taxon>Neopterygii</taxon>
        <taxon>Teleostei</taxon>
        <taxon>Ostariophysi</taxon>
        <taxon>Cypriniformes</taxon>
        <taxon>Cyprinidae</taxon>
        <taxon>Labeoninae</taxon>
        <taxon>Labeonini</taxon>
        <taxon>Cirrhinus</taxon>
    </lineage>
</organism>
<dbReference type="SMART" id="SM00325">
    <property type="entry name" value="RhoGEF"/>
    <property type="match status" value="2"/>
</dbReference>
<accession>A0AA88PGS2</accession>
<keyword evidence="2" id="KW-0344">Guanine-nucleotide releasing factor</keyword>
<dbReference type="PANTHER" id="PTHR45858">
    <property type="entry name" value="FERM DOMAIN CONTAINING PROTEIN"/>
    <property type="match status" value="1"/>
</dbReference>
<dbReference type="InterPro" id="IPR014847">
    <property type="entry name" value="FA"/>
</dbReference>
<dbReference type="FunFam" id="1.20.900.10:FF:000020">
    <property type="entry name" value="FERM, RhoGEF and pleckstrin domain-containing protein 2"/>
    <property type="match status" value="1"/>
</dbReference>
<dbReference type="PROSITE" id="PS50010">
    <property type="entry name" value="DH_2"/>
    <property type="match status" value="2"/>
</dbReference>
<dbReference type="PRINTS" id="PR00661">
    <property type="entry name" value="ERMFAMILY"/>
</dbReference>
<feature type="region of interest" description="Disordered" evidence="9">
    <location>
        <begin position="1667"/>
        <end position="1698"/>
    </location>
</feature>
<feature type="region of interest" description="Disordered" evidence="9">
    <location>
        <begin position="1"/>
        <end position="38"/>
    </location>
</feature>
<comment type="caution">
    <text evidence="13">The sequence shown here is derived from an EMBL/GenBank/DDBJ whole genome shotgun (WGS) entry which is preliminary data.</text>
</comment>
<dbReference type="InterPro" id="IPR019748">
    <property type="entry name" value="FERM_central"/>
</dbReference>
<dbReference type="Pfam" id="PF00169">
    <property type="entry name" value="PH"/>
    <property type="match status" value="2"/>
</dbReference>
<dbReference type="Pfam" id="PF00621">
    <property type="entry name" value="RhoGEF"/>
    <property type="match status" value="2"/>
</dbReference>
<evidence type="ECO:0000256" key="5">
    <source>
        <dbReference type="ARBA" id="ARBA00063142"/>
    </source>
</evidence>
<dbReference type="FunFam" id="1.20.80.10:FF:000005">
    <property type="entry name" value="FERM, RhoGEF and pleckstrin domain-containing protein 1"/>
    <property type="match status" value="1"/>
</dbReference>
<dbReference type="SUPFAM" id="SSF48065">
    <property type="entry name" value="DBL homology domain (DH-domain)"/>
    <property type="match status" value="2"/>
</dbReference>
<feature type="region of interest" description="Disordered" evidence="9">
    <location>
        <begin position="1297"/>
        <end position="1326"/>
    </location>
</feature>
<feature type="compositionally biased region" description="Polar residues" evidence="9">
    <location>
        <begin position="127"/>
        <end position="148"/>
    </location>
</feature>
<dbReference type="GO" id="GO:0008092">
    <property type="term" value="F:cytoskeletal protein binding"/>
    <property type="evidence" value="ECO:0007669"/>
    <property type="project" value="InterPro"/>
</dbReference>
<keyword evidence="8" id="KW-0175">Coiled coil</keyword>
<feature type="domain" description="FERM" evidence="12">
    <location>
        <begin position="854"/>
        <end position="1134"/>
    </location>
</feature>
<dbReference type="InterPro" id="IPR014352">
    <property type="entry name" value="FERM/acyl-CoA-bd_prot_sf"/>
</dbReference>
<feature type="coiled-coil region" evidence="8">
    <location>
        <begin position="1439"/>
        <end position="1466"/>
    </location>
</feature>
<comment type="subunit">
    <text evidence="5">Interacts with PLXNA1. Interaction with PLXNA1 or PIP5K1C lowers its guanine nucleotide exchange activity. Dissociates from PLXNA1 when SEMA3A binds to the receptor. Interacts with PIP5K1C via its FERM domain. The interaction with PIP5K1C is enhanced by SEMA3A binding. Interacts with RAC1.</text>
</comment>
<dbReference type="InterPro" id="IPR000299">
    <property type="entry name" value="FERM_domain"/>
</dbReference>
<feature type="compositionally biased region" description="Acidic residues" evidence="9">
    <location>
        <begin position="1679"/>
        <end position="1689"/>
    </location>
</feature>
<dbReference type="PROSITE" id="PS50003">
    <property type="entry name" value="PH_DOMAIN"/>
    <property type="match status" value="2"/>
</dbReference>
<dbReference type="InterPro" id="IPR019747">
    <property type="entry name" value="FERM_CS"/>
</dbReference>
<dbReference type="InterPro" id="IPR000219">
    <property type="entry name" value="DH_dom"/>
</dbReference>
<evidence type="ECO:0000256" key="4">
    <source>
        <dbReference type="ARBA" id="ARBA00057351"/>
    </source>
</evidence>
<feature type="domain" description="PH" evidence="10">
    <location>
        <begin position="1728"/>
        <end position="1825"/>
    </location>
</feature>
<dbReference type="InterPro" id="IPR035963">
    <property type="entry name" value="FERM_2"/>
</dbReference>
<keyword evidence="1" id="KW-0597">Phosphoprotein</keyword>
<dbReference type="GO" id="GO:0005085">
    <property type="term" value="F:guanyl-nucleotide exchange factor activity"/>
    <property type="evidence" value="ECO:0007669"/>
    <property type="project" value="UniProtKB-KW"/>
</dbReference>
<dbReference type="InterPro" id="IPR001849">
    <property type="entry name" value="PH_domain"/>
</dbReference>
<dbReference type="InterPro" id="IPR041788">
    <property type="entry name" value="FARP1/FARP2/FRMD7_FERM_C"/>
</dbReference>
<dbReference type="FunFam" id="2.30.29.30:FF:000046">
    <property type="entry name" value="FERM, RhoGEF and pleckstrin domain-containing protein 1"/>
    <property type="match status" value="1"/>
</dbReference>
<feature type="domain" description="DH" evidence="11">
    <location>
        <begin position="440"/>
        <end position="624"/>
    </location>
</feature>
<dbReference type="Proteomes" id="UP001187343">
    <property type="component" value="Unassembled WGS sequence"/>
</dbReference>
<dbReference type="SUPFAM" id="SSF47031">
    <property type="entry name" value="Second domain of FERM"/>
    <property type="match status" value="1"/>
</dbReference>
<evidence type="ECO:0000256" key="1">
    <source>
        <dbReference type="ARBA" id="ARBA00022553"/>
    </source>
</evidence>
<dbReference type="InterPro" id="IPR019749">
    <property type="entry name" value="Band_41_domain"/>
</dbReference>
<dbReference type="Pfam" id="PF09380">
    <property type="entry name" value="FERM_C"/>
    <property type="match status" value="1"/>
</dbReference>
<evidence type="ECO:0000259" key="10">
    <source>
        <dbReference type="PROSITE" id="PS50003"/>
    </source>
</evidence>
<dbReference type="SMART" id="SM00233">
    <property type="entry name" value="PH"/>
    <property type="match status" value="3"/>
</dbReference>
<dbReference type="GO" id="GO:0005829">
    <property type="term" value="C:cytosol"/>
    <property type="evidence" value="ECO:0007669"/>
    <property type="project" value="UniProtKB-ARBA"/>
</dbReference>
<dbReference type="EMBL" id="JAUYZG010000014">
    <property type="protein sequence ID" value="KAK2889154.1"/>
    <property type="molecule type" value="Genomic_DNA"/>
</dbReference>
<dbReference type="SUPFAM" id="SSF54236">
    <property type="entry name" value="Ubiquitin-like"/>
    <property type="match status" value="1"/>
</dbReference>
<dbReference type="Gene3D" id="1.20.80.10">
    <property type="match status" value="1"/>
</dbReference>
<dbReference type="SUPFAM" id="SSF50729">
    <property type="entry name" value="PH domain-like"/>
    <property type="match status" value="4"/>
</dbReference>
<dbReference type="CDD" id="cd00160">
    <property type="entry name" value="RhoGEF"/>
    <property type="match status" value="2"/>
</dbReference>
<dbReference type="Gene3D" id="3.10.20.90">
    <property type="entry name" value="Phosphatidylinositol 3-kinase Catalytic Subunit, Chain A, domain 1"/>
    <property type="match status" value="1"/>
</dbReference>
<dbReference type="CDD" id="cd17190">
    <property type="entry name" value="FERM_F1_FARP2"/>
    <property type="match status" value="1"/>
</dbReference>
<evidence type="ECO:0000313" key="14">
    <source>
        <dbReference type="Proteomes" id="UP001187343"/>
    </source>
</evidence>
<keyword evidence="3" id="KW-0677">Repeat</keyword>
<feature type="domain" description="PH" evidence="10">
    <location>
        <begin position="1554"/>
        <end position="1651"/>
    </location>
</feature>
<feature type="region of interest" description="Disordered" evidence="9">
    <location>
        <begin position="127"/>
        <end position="180"/>
    </location>
</feature>
<dbReference type="SMART" id="SM01196">
    <property type="entry name" value="FERM_C"/>
    <property type="match status" value="1"/>
</dbReference>
<dbReference type="SMART" id="SM01195">
    <property type="entry name" value="FA"/>
    <property type="match status" value="1"/>
</dbReference>
<dbReference type="Pfam" id="PF08736">
    <property type="entry name" value="FA"/>
    <property type="match status" value="1"/>
</dbReference>
<evidence type="ECO:0000256" key="8">
    <source>
        <dbReference type="SAM" id="Coils"/>
    </source>
</evidence>
<dbReference type="InterPro" id="IPR018980">
    <property type="entry name" value="FERM_PH-like_C"/>
</dbReference>
<dbReference type="InterPro" id="IPR035899">
    <property type="entry name" value="DBL_dom_sf"/>
</dbReference>
<evidence type="ECO:0000256" key="2">
    <source>
        <dbReference type="ARBA" id="ARBA00022658"/>
    </source>
</evidence>
<feature type="region of interest" description="Disordered" evidence="9">
    <location>
        <begin position="1172"/>
        <end position="1194"/>
    </location>
</feature>
<evidence type="ECO:0000256" key="9">
    <source>
        <dbReference type="SAM" id="MobiDB-lite"/>
    </source>
</evidence>
<evidence type="ECO:0000256" key="3">
    <source>
        <dbReference type="ARBA" id="ARBA00022737"/>
    </source>
</evidence>
<evidence type="ECO:0000259" key="11">
    <source>
        <dbReference type="PROSITE" id="PS50010"/>
    </source>
</evidence>
<keyword evidence="14" id="KW-1185">Reference proteome</keyword>
<dbReference type="CDD" id="cd13235">
    <property type="entry name" value="PH2_FARP1-like"/>
    <property type="match status" value="1"/>
</dbReference>
<dbReference type="InterPro" id="IPR018979">
    <property type="entry name" value="FERM_N"/>
</dbReference>
<feature type="compositionally biased region" description="Polar residues" evidence="9">
    <location>
        <begin position="1182"/>
        <end position="1194"/>
    </location>
</feature>